<comment type="caution">
    <text evidence="2">The sequence shown here is derived from an EMBL/GenBank/DDBJ whole genome shotgun (WGS) entry which is preliminary data.</text>
</comment>
<feature type="transmembrane region" description="Helical" evidence="1">
    <location>
        <begin position="24"/>
        <end position="48"/>
    </location>
</feature>
<dbReference type="AlphaFoldDB" id="A0A562VPP9"/>
<sequence length="89" mass="10678">MNEVRFPQYLNKPFQVLFFEPDDMAFMVVGYILAQKFGGIFWSVMILLPWGYGRLKHNYPRGLLRHTLYFVGVAPLKRYPHFFQNKFID</sequence>
<evidence type="ECO:0000256" key="1">
    <source>
        <dbReference type="SAM" id="Phobius"/>
    </source>
</evidence>
<keyword evidence="1" id="KW-0472">Membrane</keyword>
<reference evidence="2 3" key="1">
    <citation type="submission" date="2019-07" db="EMBL/GenBank/DDBJ databases">
        <title>Genomic Encyclopedia of Archaeal and Bacterial Type Strains, Phase II (KMG-II): from individual species to whole genera.</title>
        <authorList>
            <person name="Goeker M."/>
        </authorList>
    </citation>
    <scope>NUCLEOTIDE SEQUENCE [LARGE SCALE GENOMIC DNA]</scope>
    <source>
        <strain evidence="2 3">ATCC BAA-1139</strain>
    </source>
</reference>
<gene>
    <name evidence="2" type="ORF">JN12_01488</name>
</gene>
<organism evidence="2 3">
    <name type="scientific">Geobacter argillaceus</name>
    <dbReference type="NCBI Taxonomy" id="345631"/>
    <lineage>
        <taxon>Bacteria</taxon>
        <taxon>Pseudomonadati</taxon>
        <taxon>Thermodesulfobacteriota</taxon>
        <taxon>Desulfuromonadia</taxon>
        <taxon>Geobacterales</taxon>
        <taxon>Geobacteraceae</taxon>
        <taxon>Geobacter</taxon>
    </lineage>
</organism>
<dbReference type="EMBL" id="VLLN01000007">
    <property type="protein sequence ID" value="TWJ19687.1"/>
    <property type="molecule type" value="Genomic_DNA"/>
</dbReference>
<keyword evidence="1" id="KW-0812">Transmembrane</keyword>
<dbReference type="Proteomes" id="UP000319449">
    <property type="component" value="Unassembled WGS sequence"/>
</dbReference>
<keyword evidence="3" id="KW-1185">Reference proteome</keyword>
<name>A0A562VPP9_9BACT</name>
<evidence type="ECO:0000313" key="2">
    <source>
        <dbReference type="EMBL" id="TWJ19687.1"/>
    </source>
</evidence>
<dbReference type="InterPro" id="IPR009838">
    <property type="entry name" value="T4SS_TraL"/>
</dbReference>
<evidence type="ECO:0000313" key="3">
    <source>
        <dbReference type="Proteomes" id="UP000319449"/>
    </source>
</evidence>
<dbReference type="Pfam" id="PF07178">
    <property type="entry name" value="TraL"/>
    <property type="match status" value="1"/>
</dbReference>
<dbReference type="OrthoDB" id="7570155at2"/>
<keyword evidence="1" id="KW-1133">Transmembrane helix</keyword>
<dbReference type="RefSeq" id="WP_145020571.1">
    <property type="nucleotide sequence ID" value="NZ_VLLN01000007.1"/>
</dbReference>
<proteinExistence type="predicted"/>
<accession>A0A562VPP9</accession>
<dbReference type="GO" id="GO:0019867">
    <property type="term" value="C:outer membrane"/>
    <property type="evidence" value="ECO:0007669"/>
    <property type="project" value="InterPro"/>
</dbReference>
<protein>
    <submittedName>
        <fullName evidence="2">TraL protein</fullName>
    </submittedName>
</protein>